<evidence type="ECO:0000256" key="2">
    <source>
        <dbReference type="PROSITE-ProRule" id="PRU00196"/>
    </source>
</evidence>
<keyword evidence="1 2" id="KW-1015">Disulfide bond</keyword>
<dbReference type="PROSITE" id="PS50287">
    <property type="entry name" value="SRCR_2"/>
    <property type="match status" value="1"/>
</dbReference>
<gene>
    <name evidence="6" type="ORF">MAR_003392</name>
</gene>
<reference evidence="6" key="1">
    <citation type="submission" date="2022-11" db="EMBL/GenBank/DDBJ databases">
        <title>Centuries of genome instability and evolution in soft-shell clam transmissible cancer (bioRxiv).</title>
        <authorList>
            <person name="Hart S.F.M."/>
            <person name="Yonemitsu M.A."/>
            <person name="Giersch R.M."/>
            <person name="Beal B.F."/>
            <person name="Arriagada G."/>
            <person name="Davis B.W."/>
            <person name="Ostrander E.A."/>
            <person name="Goff S.P."/>
            <person name="Metzger M.J."/>
        </authorList>
    </citation>
    <scope>NUCLEOTIDE SEQUENCE</scope>
    <source>
        <strain evidence="6">MELC-2E11</strain>
        <tissue evidence="6">Siphon/mantle</tissue>
    </source>
</reference>
<dbReference type="PANTHER" id="PTHR48071">
    <property type="entry name" value="SRCR DOMAIN-CONTAINING PROTEIN"/>
    <property type="match status" value="1"/>
</dbReference>
<dbReference type="InterPro" id="IPR036772">
    <property type="entry name" value="SRCR-like_dom_sf"/>
</dbReference>
<dbReference type="Pfam" id="PF00530">
    <property type="entry name" value="SRCR"/>
    <property type="match status" value="1"/>
</dbReference>
<evidence type="ECO:0000259" key="5">
    <source>
        <dbReference type="PROSITE" id="PS50287"/>
    </source>
</evidence>
<dbReference type="PANTHER" id="PTHR48071:SF18">
    <property type="entry name" value="DELETED IN MALIGNANT BRAIN TUMORS 1 PROTEIN-RELATED"/>
    <property type="match status" value="1"/>
</dbReference>
<protein>
    <submittedName>
        <fullName evidence="6">SRCRL-like protein</fullName>
    </submittedName>
</protein>
<dbReference type="PRINTS" id="PR00258">
    <property type="entry name" value="SPERACTRCPTR"/>
</dbReference>
<feature type="compositionally biased region" description="Polar residues" evidence="3">
    <location>
        <begin position="77"/>
        <end position="89"/>
    </location>
</feature>
<dbReference type="SUPFAM" id="SSF56487">
    <property type="entry name" value="SRCR-like"/>
    <property type="match status" value="1"/>
</dbReference>
<feature type="chain" id="PRO_5046289778" evidence="4">
    <location>
        <begin position="20"/>
        <end position="464"/>
    </location>
</feature>
<keyword evidence="7" id="KW-1185">Reference proteome</keyword>
<name>A0ABY7G8S2_MYAAR</name>
<comment type="caution">
    <text evidence="2">Lacks conserved residue(s) required for the propagation of feature annotation.</text>
</comment>
<feature type="disulfide bond" evidence="2">
    <location>
        <begin position="402"/>
        <end position="412"/>
    </location>
</feature>
<evidence type="ECO:0000256" key="1">
    <source>
        <dbReference type="ARBA" id="ARBA00023157"/>
    </source>
</evidence>
<dbReference type="Proteomes" id="UP001164746">
    <property type="component" value="Chromosome 16"/>
</dbReference>
<feature type="non-terminal residue" evidence="6">
    <location>
        <position position="1"/>
    </location>
</feature>
<accession>A0ABY7G8S2</accession>
<dbReference type="InterPro" id="IPR001190">
    <property type="entry name" value="SRCR"/>
</dbReference>
<evidence type="ECO:0000256" key="4">
    <source>
        <dbReference type="SAM" id="SignalP"/>
    </source>
</evidence>
<feature type="signal peptide" evidence="4">
    <location>
        <begin position="1"/>
        <end position="19"/>
    </location>
</feature>
<feature type="domain" description="SRCR" evidence="5">
    <location>
        <begin position="329"/>
        <end position="433"/>
    </location>
</feature>
<organism evidence="6 7">
    <name type="scientific">Mya arenaria</name>
    <name type="common">Soft-shell clam</name>
    <dbReference type="NCBI Taxonomy" id="6604"/>
    <lineage>
        <taxon>Eukaryota</taxon>
        <taxon>Metazoa</taxon>
        <taxon>Spiralia</taxon>
        <taxon>Lophotrochozoa</taxon>
        <taxon>Mollusca</taxon>
        <taxon>Bivalvia</taxon>
        <taxon>Autobranchia</taxon>
        <taxon>Heteroconchia</taxon>
        <taxon>Euheterodonta</taxon>
        <taxon>Imparidentia</taxon>
        <taxon>Neoheterodontei</taxon>
        <taxon>Myida</taxon>
        <taxon>Myoidea</taxon>
        <taxon>Myidae</taxon>
        <taxon>Mya</taxon>
    </lineage>
</organism>
<keyword evidence="4" id="KW-0732">Signal</keyword>
<evidence type="ECO:0000313" key="6">
    <source>
        <dbReference type="EMBL" id="WAR29824.1"/>
    </source>
</evidence>
<proteinExistence type="predicted"/>
<evidence type="ECO:0000256" key="3">
    <source>
        <dbReference type="SAM" id="MobiDB-lite"/>
    </source>
</evidence>
<feature type="region of interest" description="Disordered" evidence="3">
    <location>
        <begin position="71"/>
        <end position="90"/>
    </location>
</feature>
<evidence type="ECO:0000313" key="7">
    <source>
        <dbReference type="Proteomes" id="UP001164746"/>
    </source>
</evidence>
<sequence>MFVWCFFLVLVLLPAAAVGDLEALTLEISNLGRKMDSFQSFVLQDISSIKDKFNKMDSKIDAIIRQDHIEEDKDQAQPGSQTHEASSFNDKIDPMGLQEQLDRIKRGFREEKKGIRHDLDDLKGISQNLLVGKDQIAEYLLTFERNVNTFLSKIIGELKDGVLDITKNVQRDLNTSIERNAVNVDEKVQSFKQLVQRTDTICKSSSDTITKTLTTVLSVSENTIEGYLKKTSLNTVNLINAVKEDINIIKENTAKIMAKSHDMTRARLANENTITNTITKALSASENTITGYLNDTNLNTANLVDAVNEKINVIKENTDDIIDKSNIAVRLANGSEIRNGVQGRLEVLKYGVWGTVCDDGFNDNAAKVACKMISSKFTSYAYKDHAYYGPGTGAIWLDDLNCNGYESSLFNCPGVIIAINNCGHYEDVERFGTRQHSDVYDHHCDHMLMDVTDSQLALRMKGPP</sequence>
<dbReference type="SMART" id="SM00202">
    <property type="entry name" value="SR"/>
    <property type="match status" value="1"/>
</dbReference>
<dbReference type="Gene3D" id="3.10.250.10">
    <property type="entry name" value="SRCR-like domain"/>
    <property type="match status" value="1"/>
</dbReference>
<dbReference type="EMBL" id="CP111027">
    <property type="protein sequence ID" value="WAR29824.1"/>
    <property type="molecule type" value="Genomic_DNA"/>
</dbReference>